<dbReference type="HOGENOM" id="CLU_000445_30_4_7"/>
<dbReference type="PANTHER" id="PTHR48111">
    <property type="entry name" value="REGULATOR OF RPOS"/>
    <property type="match status" value="1"/>
</dbReference>
<feature type="modified residue" description="4-aspartylphosphate" evidence="6">
    <location>
        <position position="56"/>
    </location>
</feature>
<dbReference type="Pfam" id="PF00486">
    <property type="entry name" value="Trans_reg_C"/>
    <property type="match status" value="1"/>
</dbReference>
<dbReference type="Gene3D" id="3.40.50.2300">
    <property type="match status" value="1"/>
</dbReference>
<sequence>MEGAMEKKILLVDDNKDFALLFQAKFSHLGKIECASTFAEAKRLIEDQSWDLFFLDHTLDEQTCFELIPPIRERSPRAFIMIVSGNADKDMAIRAVNSGVSGFLEKPINEGDLQSRLAAIGWYEAHISLDDKNRSIYVSGNSHALTKVEYMILRILMDKKNQLVTRIELEENIWGGRHIVKNSLDTHLYNLKRKVPELKGRLSSIHGTGYLLKI</sequence>
<proteinExistence type="predicted"/>
<reference evidence="10 11" key="1">
    <citation type="journal article" date="2012" name="BMC Genomics">
        <title>Genome analysis of a simultaneously predatory and prey-independent, novel Bdellovibrio bacteriovorus from the River Tiber, supports in silico predictions of both ancient and recent lateral gene transfer from diverse bacteria.</title>
        <authorList>
            <person name="Hobley L."/>
            <person name="Lerner T.R."/>
            <person name="Williams L.E."/>
            <person name="Lambert C."/>
            <person name="Till R."/>
            <person name="Milner D.S."/>
            <person name="Basford S.M."/>
            <person name="Capeness M.J."/>
            <person name="Fenton A.K."/>
            <person name="Atterbury R.J."/>
            <person name="Harris M.A."/>
            <person name="Sockett R.E."/>
        </authorList>
    </citation>
    <scope>NUCLEOTIDE SEQUENCE [LARGE SCALE GENOMIC DNA]</scope>
    <source>
        <strain evidence="10 11">Tiberius</strain>
    </source>
</reference>
<gene>
    <name evidence="10" type="ORF">Bdt_0418</name>
</gene>
<dbReference type="InterPro" id="IPR001867">
    <property type="entry name" value="OmpR/PhoB-type_DNA-bd"/>
</dbReference>
<dbReference type="InterPro" id="IPR016032">
    <property type="entry name" value="Sig_transdc_resp-reg_C-effctor"/>
</dbReference>
<keyword evidence="3" id="KW-0805">Transcription regulation</keyword>
<dbReference type="GO" id="GO:0006355">
    <property type="term" value="P:regulation of DNA-templated transcription"/>
    <property type="evidence" value="ECO:0007669"/>
    <property type="project" value="InterPro"/>
</dbReference>
<dbReference type="GO" id="GO:0032993">
    <property type="term" value="C:protein-DNA complex"/>
    <property type="evidence" value="ECO:0007669"/>
    <property type="project" value="TreeGrafter"/>
</dbReference>
<organism evidence="10 11">
    <name type="scientific">Bdellovibrio bacteriovorus str. Tiberius</name>
    <dbReference type="NCBI Taxonomy" id="1069642"/>
    <lineage>
        <taxon>Bacteria</taxon>
        <taxon>Pseudomonadati</taxon>
        <taxon>Bdellovibrionota</taxon>
        <taxon>Bdellovibrionia</taxon>
        <taxon>Bdellovibrionales</taxon>
        <taxon>Pseudobdellovibrionaceae</taxon>
        <taxon>Bdellovibrio</taxon>
    </lineage>
</organism>
<dbReference type="PATRIC" id="fig|1069642.3.peg.410"/>
<dbReference type="CDD" id="cd00156">
    <property type="entry name" value="REC"/>
    <property type="match status" value="1"/>
</dbReference>
<evidence type="ECO:0000256" key="2">
    <source>
        <dbReference type="ARBA" id="ARBA00023012"/>
    </source>
</evidence>
<feature type="domain" description="OmpR/PhoB-type" evidence="9">
    <location>
        <begin position="115"/>
        <end position="214"/>
    </location>
</feature>
<dbReference type="STRING" id="1069642.Bdt_0418"/>
<dbReference type="SUPFAM" id="SSF46894">
    <property type="entry name" value="C-terminal effector domain of the bipartite response regulators"/>
    <property type="match status" value="1"/>
</dbReference>
<dbReference type="SUPFAM" id="SSF52172">
    <property type="entry name" value="CheY-like"/>
    <property type="match status" value="1"/>
</dbReference>
<dbReference type="Proteomes" id="UP000010074">
    <property type="component" value="Chromosome"/>
</dbReference>
<dbReference type="InterPro" id="IPR036388">
    <property type="entry name" value="WH-like_DNA-bd_sf"/>
</dbReference>
<dbReference type="PROSITE" id="PS50110">
    <property type="entry name" value="RESPONSE_REGULATORY"/>
    <property type="match status" value="1"/>
</dbReference>
<dbReference type="GO" id="GO:0000156">
    <property type="term" value="F:phosphorelay response regulator activity"/>
    <property type="evidence" value="ECO:0007669"/>
    <property type="project" value="TreeGrafter"/>
</dbReference>
<dbReference type="GO" id="GO:0000976">
    <property type="term" value="F:transcription cis-regulatory region binding"/>
    <property type="evidence" value="ECO:0007669"/>
    <property type="project" value="TreeGrafter"/>
</dbReference>
<keyword evidence="2" id="KW-0902">Two-component regulatory system</keyword>
<dbReference type="PROSITE" id="PS51755">
    <property type="entry name" value="OMPR_PHOB"/>
    <property type="match status" value="1"/>
</dbReference>
<evidence type="ECO:0000256" key="6">
    <source>
        <dbReference type="PROSITE-ProRule" id="PRU00169"/>
    </source>
</evidence>
<evidence type="ECO:0000259" key="8">
    <source>
        <dbReference type="PROSITE" id="PS50110"/>
    </source>
</evidence>
<keyword evidence="5" id="KW-0804">Transcription</keyword>
<evidence type="ECO:0000313" key="11">
    <source>
        <dbReference type="Proteomes" id="UP000010074"/>
    </source>
</evidence>
<dbReference type="KEGG" id="bbat:Bdt_0418"/>
<evidence type="ECO:0000259" key="9">
    <source>
        <dbReference type="PROSITE" id="PS51755"/>
    </source>
</evidence>
<dbReference type="SMART" id="SM00448">
    <property type="entry name" value="REC"/>
    <property type="match status" value="1"/>
</dbReference>
<evidence type="ECO:0000256" key="7">
    <source>
        <dbReference type="PROSITE-ProRule" id="PRU01091"/>
    </source>
</evidence>
<feature type="domain" description="Response regulatory" evidence="8">
    <location>
        <begin position="8"/>
        <end position="121"/>
    </location>
</feature>
<dbReference type="GO" id="GO:0005829">
    <property type="term" value="C:cytosol"/>
    <property type="evidence" value="ECO:0007669"/>
    <property type="project" value="TreeGrafter"/>
</dbReference>
<evidence type="ECO:0000256" key="5">
    <source>
        <dbReference type="ARBA" id="ARBA00023163"/>
    </source>
</evidence>
<feature type="DNA-binding region" description="OmpR/PhoB-type" evidence="7">
    <location>
        <begin position="115"/>
        <end position="214"/>
    </location>
</feature>
<dbReference type="AlphaFoldDB" id="K7YK95"/>
<protein>
    <submittedName>
        <fullName evidence="10">Two component response regulator</fullName>
    </submittedName>
</protein>
<dbReference type="EMBL" id="CP002930">
    <property type="protein sequence ID" value="AFY00126.1"/>
    <property type="molecule type" value="Genomic_DNA"/>
</dbReference>
<evidence type="ECO:0000256" key="4">
    <source>
        <dbReference type="ARBA" id="ARBA00023125"/>
    </source>
</evidence>
<name>K7YK95_BDEBC</name>
<evidence type="ECO:0000256" key="1">
    <source>
        <dbReference type="ARBA" id="ARBA00022553"/>
    </source>
</evidence>
<dbReference type="CDD" id="cd00383">
    <property type="entry name" value="trans_reg_C"/>
    <property type="match status" value="1"/>
</dbReference>
<dbReference type="Pfam" id="PF00072">
    <property type="entry name" value="Response_reg"/>
    <property type="match status" value="1"/>
</dbReference>
<accession>K7YK95</accession>
<keyword evidence="4 7" id="KW-0238">DNA-binding</keyword>
<dbReference type="InterPro" id="IPR039420">
    <property type="entry name" value="WalR-like"/>
</dbReference>
<evidence type="ECO:0000256" key="3">
    <source>
        <dbReference type="ARBA" id="ARBA00023015"/>
    </source>
</evidence>
<dbReference type="PANTHER" id="PTHR48111:SF1">
    <property type="entry name" value="TWO-COMPONENT RESPONSE REGULATOR ORR33"/>
    <property type="match status" value="1"/>
</dbReference>
<dbReference type="InterPro" id="IPR001789">
    <property type="entry name" value="Sig_transdc_resp-reg_receiver"/>
</dbReference>
<dbReference type="Gene3D" id="1.10.10.10">
    <property type="entry name" value="Winged helix-like DNA-binding domain superfamily/Winged helix DNA-binding domain"/>
    <property type="match status" value="1"/>
</dbReference>
<evidence type="ECO:0000313" key="10">
    <source>
        <dbReference type="EMBL" id="AFY00126.1"/>
    </source>
</evidence>
<dbReference type="SMART" id="SM00862">
    <property type="entry name" value="Trans_reg_C"/>
    <property type="match status" value="1"/>
</dbReference>
<dbReference type="InterPro" id="IPR011006">
    <property type="entry name" value="CheY-like_superfamily"/>
</dbReference>
<keyword evidence="1 6" id="KW-0597">Phosphoprotein</keyword>